<comment type="caution">
    <text evidence="1">The sequence shown here is derived from an EMBL/GenBank/DDBJ whole genome shotgun (WGS) entry which is preliminary data.</text>
</comment>
<evidence type="ECO:0000313" key="2">
    <source>
        <dbReference type="Proteomes" id="UP001177670"/>
    </source>
</evidence>
<dbReference type="EMBL" id="JAHYIQ010000003">
    <property type="protein sequence ID" value="KAK1133712.1"/>
    <property type="molecule type" value="Genomic_DNA"/>
</dbReference>
<reference evidence="1" key="1">
    <citation type="submission" date="2021-10" db="EMBL/GenBank/DDBJ databases">
        <title>Melipona bicolor Genome sequencing and assembly.</title>
        <authorList>
            <person name="Araujo N.S."/>
            <person name="Arias M.C."/>
        </authorList>
    </citation>
    <scope>NUCLEOTIDE SEQUENCE</scope>
    <source>
        <strain evidence="1">USP_2M_L1-L4_2017</strain>
        <tissue evidence="1">Whole body</tissue>
    </source>
</reference>
<evidence type="ECO:0000313" key="1">
    <source>
        <dbReference type="EMBL" id="KAK1133712.1"/>
    </source>
</evidence>
<gene>
    <name evidence="1" type="ORF">K0M31_011506</name>
</gene>
<dbReference type="AlphaFoldDB" id="A0AA40G9W0"/>
<dbReference type="Proteomes" id="UP001177670">
    <property type="component" value="Unassembled WGS sequence"/>
</dbReference>
<sequence length="65" mass="7388">METGDFMGTLSSNSLQILTIVSCTKVRLSRGHRVGLEKWHPSDRFPLPLSQLPRAGWLHKSDDQR</sequence>
<protein>
    <submittedName>
        <fullName evidence="1">Uncharacterized protein</fullName>
    </submittedName>
</protein>
<proteinExistence type="predicted"/>
<accession>A0AA40G9W0</accession>
<organism evidence="1 2">
    <name type="scientific">Melipona bicolor</name>
    <dbReference type="NCBI Taxonomy" id="60889"/>
    <lineage>
        <taxon>Eukaryota</taxon>
        <taxon>Metazoa</taxon>
        <taxon>Ecdysozoa</taxon>
        <taxon>Arthropoda</taxon>
        <taxon>Hexapoda</taxon>
        <taxon>Insecta</taxon>
        <taxon>Pterygota</taxon>
        <taxon>Neoptera</taxon>
        <taxon>Endopterygota</taxon>
        <taxon>Hymenoptera</taxon>
        <taxon>Apocrita</taxon>
        <taxon>Aculeata</taxon>
        <taxon>Apoidea</taxon>
        <taxon>Anthophila</taxon>
        <taxon>Apidae</taxon>
        <taxon>Melipona</taxon>
    </lineage>
</organism>
<name>A0AA40G9W0_9HYME</name>
<keyword evidence="2" id="KW-1185">Reference proteome</keyword>